<organism evidence="3 4">
    <name type="scientific">Amphiplicatus metriothermophilus</name>
    <dbReference type="NCBI Taxonomy" id="1519374"/>
    <lineage>
        <taxon>Bacteria</taxon>
        <taxon>Pseudomonadati</taxon>
        <taxon>Pseudomonadota</taxon>
        <taxon>Alphaproteobacteria</taxon>
        <taxon>Parvularculales</taxon>
        <taxon>Parvularculaceae</taxon>
        <taxon>Amphiplicatus</taxon>
    </lineage>
</organism>
<feature type="region of interest" description="Disordered" evidence="1">
    <location>
        <begin position="36"/>
        <end position="58"/>
    </location>
</feature>
<evidence type="ECO:0000313" key="4">
    <source>
        <dbReference type="Proteomes" id="UP000198346"/>
    </source>
</evidence>
<dbReference type="Pfam" id="PF06347">
    <property type="entry name" value="SH3_4"/>
    <property type="match status" value="2"/>
</dbReference>
<dbReference type="Gene3D" id="2.30.30.40">
    <property type="entry name" value="SH3 Domains"/>
    <property type="match status" value="1"/>
</dbReference>
<dbReference type="EMBL" id="FZQA01000001">
    <property type="protein sequence ID" value="SNT68128.1"/>
    <property type="molecule type" value="Genomic_DNA"/>
</dbReference>
<accession>A0A239PJZ3</accession>
<gene>
    <name evidence="3" type="ORF">SAMN06297382_0624</name>
</gene>
<keyword evidence="2" id="KW-0732">Signal</keyword>
<evidence type="ECO:0000313" key="3">
    <source>
        <dbReference type="EMBL" id="SNT68128.1"/>
    </source>
</evidence>
<evidence type="ECO:0000256" key="1">
    <source>
        <dbReference type="SAM" id="MobiDB-lite"/>
    </source>
</evidence>
<dbReference type="Proteomes" id="UP000198346">
    <property type="component" value="Unassembled WGS sequence"/>
</dbReference>
<dbReference type="AlphaFoldDB" id="A0A239PJZ3"/>
<feature type="signal peptide" evidence="2">
    <location>
        <begin position="1"/>
        <end position="32"/>
    </location>
</feature>
<dbReference type="InterPro" id="IPR010466">
    <property type="entry name" value="DUF1058"/>
</dbReference>
<name>A0A239PJZ3_9PROT</name>
<proteinExistence type="predicted"/>
<protein>
    <submittedName>
        <fullName evidence="3">SH3-like domain-containing protein</fullName>
    </submittedName>
</protein>
<feature type="chain" id="PRO_5012579716" evidence="2">
    <location>
        <begin position="33"/>
        <end position="188"/>
    </location>
</feature>
<reference evidence="3 4" key="1">
    <citation type="submission" date="2017-07" db="EMBL/GenBank/DDBJ databases">
        <authorList>
            <person name="Sun Z.S."/>
            <person name="Albrecht U."/>
            <person name="Echele G."/>
            <person name="Lee C.C."/>
        </authorList>
    </citation>
    <scope>NUCLEOTIDE SEQUENCE [LARGE SCALE GENOMIC DNA]</scope>
    <source>
        <strain evidence="3 4">CGMCC 1.12710</strain>
    </source>
</reference>
<sequence>MRRLAIASLKTLVLIVHLTAAPAAAQAGPAMAAGPADALSARPARRTNTPSGEPVPRFVSLKSDETYCRAGPSFDHPVTARYVRAGAPVLVVAETVDHWRKIRDVEGAECWIHKTMLGQVSHVIAQTETTLRARPDAQAPARARLAPGVMAKIERRQDGWLRIAAGGVRGWAERGGLWGADLSVAPHN</sequence>
<keyword evidence="4" id="KW-1185">Reference proteome</keyword>
<evidence type="ECO:0000256" key="2">
    <source>
        <dbReference type="SAM" id="SignalP"/>
    </source>
</evidence>